<comment type="caution">
    <text evidence="2">The sequence shown here is derived from an EMBL/GenBank/DDBJ whole genome shotgun (WGS) entry which is preliminary data.</text>
</comment>
<evidence type="ECO:0000256" key="1">
    <source>
        <dbReference type="SAM" id="MobiDB-lite"/>
    </source>
</evidence>
<name>A0A843WC61_COLES</name>
<protein>
    <submittedName>
        <fullName evidence="2">Uncharacterized protein</fullName>
    </submittedName>
</protein>
<proteinExistence type="predicted"/>
<reference evidence="2" key="1">
    <citation type="submission" date="2017-07" db="EMBL/GenBank/DDBJ databases">
        <title>Taro Niue Genome Assembly and Annotation.</title>
        <authorList>
            <person name="Atibalentja N."/>
            <person name="Keating K."/>
            <person name="Fields C.J."/>
        </authorList>
    </citation>
    <scope>NUCLEOTIDE SEQUENCE</scope>
    <source>
        <strain evidence="2">Niue_2</strain>
        <tissue evidence="2">Leaf</tissue>
    </source>
</reference>
<organism evidence="2 3">
    <name type="scientific">Colocasia esculenta</name>
    <name type="common">Wild taro</name>
    <name type="synonym">Arum esculentum</name>
    <dbReference type="NCBI Taxonomy" id="4460"/>
    <lineage>
        <taxon>Eukaryota</taxon>
        <taxon>Viridiplantae</taxon>
        <taxon>Streptophyta</taxon>
        <taxon>Embryophyta</taxon>
        <taxon>Tracheophyta</taxon>
        <taxon>Spermatophyta</taxon>
        <taxon>Magnoliopsida</taxon>
        <taxon>Liliopsida</taxon>
        <taxon>Araceae</taxon>
        <taxon>Aroideae</taxon>
        <taxon>Colocasieae</taxon>
        <taxon>Colocasia</taxon>
    </lineage>
</organism>
<keyword evidence="3" id="KW-1185">Reference proteome</keyword>
<sequence length="155" mass="16731">MSPLSVEQQAIVALAHHPSLPSSTTRHWPLEGEKEEGKAWVRGEIGKKGMKETYARRMSTCLATDGIVINMVVGGEVVILKALEESSGLFIAEMPINANTQKCCGAPSLWPVEEKKSASPPSIAHEATSSVRSEHTLGHRSAQAEVTIEVLFAEE</sequence>
<dbReference type="Proteomes" id="UP000652761">
    <property type="component" value="Unassembled WGS sequence"/>
</dbReference>
<evidence type="ECO:0000313" key="3">
    <source>
        <dbReference type="Proteomes" id="UP000652761"/>
    </source>
</evidence>
<accession>A0A843WC61</accession>
<dbReference type="EMBL" id="NMUH01003211">
    <property type="protein sequence ID" value="MQM04418.1"/>
    <property type="molecule type" value="Genomic_DNA"/>
</dbReference>
<dbReference type="OrthoDB" id="547098at2759"/>
<gene>
    <name evidence="2" type="ORF">Taro_037214</name>
</gene>
<evidence type="ECO:0000313" key="2">
    <source>
        <dbReference type="EMBL" id="MQM04418.1"/>
    </source>
</evidence>
<dbReference type="AlphaFoldDB" id="A0A843WC61"/>
<feature type="region of interest" description="Disordered" evidence="1">
    <location>
        <begin position="114"/>
        <end position="139"/>
    </location>
</feature>